<comment type="cofactor">
    <cofactor evidence="2">
        <name>Mg(2+)</name>
        <dbReference type="ChEBI" id="CHEBI:18420"/>
    </cofactor>
</comment>
<evidence type="ECO:0000313" key="10">
    <source>
        <dbReference type="Proteomes" id="UP000631694"/>
    </source>
</evidence>
<comment type="catalytic activity">
    <reaction evidence="1">
        <text>GDP-alpha-D-mannose + H2O = alpha-D-mannose 1-phosphate + GMP + 2 H(+)</text>
        <dbReference type="Rhea" id="RHEA:27978"/>
        <dbReference type="ChEBI" id="CHEBI:15377"/>
        <dbReference type="ChEBI" id="CHEBI:15378"/>
        <dbReference type="ChEBI" id="CHEBI:57527"/>
        <dbReference type="ChEBI" id="CHEBI:58115"/>
        <dbReference type="ChEBI" id="CHEBI:58409"/>
    </reaction>
</comment>
<dbReference type="InterPro" id="IPR015797">
    <property type="entry name" value="NUDIX_hydrolase-like_dom_sf"/>
</dbReference>
<dbReference type="GO" id="GO:0019144">
    <property type="term" value="F:ADP-sugar diphosphatase activity"/>
    <property type="evidence" value="ECO:0007669"/>
    <property type="project" value="TreeGrafter"/>
</dbReference>
<dbReference type="GO" id="GO:0019693">
    <property type="term" value="P:ribose phosphate metabolic process"/>
    <property type="evidence" value="ECO:0007669"/>
    <property type="project" value="TreeGrafter"/>
</dbReference>
<sequence length="201" mass="21019">MPTPDPGAPALPRIVSRRRLHGGWNRLDVVEIDLGDGVSIVREVVDHGDGAAALVFDPLRRTALMVRQVRAGKLDREGGDGLMLEVPAGLVDPGEVPAETARREIGEETGCVVGELRPVVVAYPSGGSLSERLSLFLAEADLGSAGGAGFGLAAEGEQIEVVIVPLAELAAAADAGNVDDLKSFALIQTLRLRRPELFSAT</sequence>
<dbReference type="GO" id="GO:0006753">
    <property type="term" value="P:nucleoside phosphate metabolic process"/>
    <property type="evidence" value="ECO:0007669"/>
    <property type="project" value="TreeGrafter"/>
</dbReference>
<dbReference type="InterPro" id="IPR020084">
    <property type="entry name" value="NUDIX_hydrolase_CS"/>
</dbReference>
<dbReference type="PANTHER" id="PTHR11839">
    <property type="entry name" value="UDP/ADP-SUGAR PYROPHOSPHATASE"/>
    <property type="match status" value="1"/>
</dbReference>
<keyword evidence="10" id="KW-1185">Reference proteome</keyword>
<evidence type="ECO:0000256" key="1">
    <source>
        <dbReference type="ARBA" id="ARBA00000847"/>
    </source>
</evidence>
<dbReference type="InterPro" id="IPR000086">
    <property type="entry name" value="NUDIX_hydrolase_dom"/>
</dbReference>
<dbReference type="SUPFAM" id="SSF55811">
    <property type="entry name" value="Nudix"/>
    <property type="match status" value="1"/>
</dbReference>
<dbReference type="PROSITE" id="PS00893">
    <property type="entry name" value="NUDIX_BOX"/>
    <property type="match status" value="1"/>
</dbReference>
<reference evidence="9" key="1">
    <citation type="submission" date="2020-12" db="EMBL/GenBank/DDBJ databases">
        <title>Methylobrevis albus sp. nov., isolated from fresh water lack sediment.</title>
        <authorList>
            <person name="Zou Q."/>
        </authorList>
    </citation>
    <scope>NUCLEOTIDE SEQUENCE</scope>
    <source>
        <strain evidence="9">L22</strain>
    </source>
</reference>
<dbReference type="PROSITE" id="PS51462">
    <property type="entry name" value="NUDIX"/>
    <property type="match status" value="1"/>
</dbReference>
<evidence type="ECO:0000256" key="7">
    <source>
        <dbReference type="ARBA" id="ARBA00032272"/>
    </source>
</evidence>
<dbReference type="EMBL" id="JADZLT010000050">
    <property type="protein sequence ID" value="MBH0238305.1"/>
    <property type="molecule type" value="Genomic_DNA"/>
</dbReference>
<evidence type="ECO:0000259" key="8">
    <source>
        <dbReference type="PROSITE" id="PS51462"/>
    </source>
</evidence>
<evidence type="ECO:0000256" key="4">
    <source>
        <dbReference type="ARBA" id="ARBA00016377"/>
    </source>
</evidence>
<evidence type="ECO:0000256" key="3">
    <source>
        <dbReference type="ARBA" id="ARBA00007275"/>
    </source>
</evidence>
<dbReference type="AlphaFoldDB" id="A0A931I167"/>
<comment type="caution">
    <text evidence="9">The sequence shown here is derived from an EMBL/GenBank/DDBJ whole genome shotgun (WGS) entry which is preliminary data.</text>
</comment>
<proteinExistence type="inferred from homology"/>
<evidence type="ECO:0000256" key="2">
    <source>
        <dbReference type="ARBA" id="ARBA00001946"/>
    </source>
</evidence>
<dbReference type="PANTHER" id="PTHR11839:SF18">
    <property type="entry name" value="NUDIX HYDROLASE DOMAIN-CONTAINING PROTEIN"/>
    <property type="match status" value="1"/>
</dbReference>
<keyword evidence="5 9" id="KW-0378">Hydrolase</keyword>
<evidence type="ECO:0000313" key="9">
    <source>
        <dbReference type="EMBL" id="MBH0238305.1"/>
    </source>
</evidence>
<evidence type="ECO:0000256" key="6">
    <source>
        <dbReference type="ARBA" id="ARBA00032162"/>
    </source>
</evidence>
<dbReference type="Pfam" id="PF00293">
    <property type="entry name" value="NUDIX"/>
    <property type="match status" value="1"/>
</dbReference>
<dbReference type="GO" id="GO:0005829">
    <property type="term" value="C:cytosol"/>
    <property type="evidence" value="ECO:0007669"/>
    <property type="project" value="TreeGrafter"/>
</dbReference>
<comment type="similarity">
    <text evidence="3">Belongs to the Nudix hydrolase family. NudK subfamily.</text>
</comment>
<dbReference type="Proteomes" id="UP000631694">
    <property type="component" value="Unassembled WGS sequence"/>
</dbReference>
<accession>A0A931I167</accession>
<name>A0A931I167_9HYPH</name>
<evidence type="ECO:0000256" key="5">
    <source>
        <dbReference type="ARBA" id="ARBA00022801"/>
    </source>
</evidence>
<protein>
    <recommendedName>
        <fullName evidence="4">GDP-mannose pyrophosphatase</fullName>
    </recommendedName>
    <alternativeName>
        <fullName evidence="6">GDP-mannose hydrolase</fullName>
    </alternativeName>
    <alternativeName>
        <fullName evidence="7">GDPMK</fullName>
    </alternativeName>
</protein>
<feature type="domain" description="Nudix hydrolase" evidence="8">
    <location>
        <begin position="46"/>
        <end position="186"/>
    </location>
</feature>
<gene>
    <name evidence="9" type="ORF">I5731_10760</name>
</gene>
<organism evidence="9 10">
    <name type="scientific">Methylobrevis albus</name>
    <dbReference type="NCBI Taxonomy" id="2793297"/>
    <lineage>
        <taxon>Bacteria</taxon>
        <taxon>Pseudomonadati</taxon>
        <taxon>Pseudomonadota</taxon>
        <taxon>Alphaproteobacteria</taxon>
        <taxon>Hyphomicrobiales</taxon>
        <taxon>Pleomorphomonadaceae</taxon>
        <taxon>Methylobrevis</taxon>
    </lineage>
</organism>
<dbReference type="RefSeq" id="WP_197311387.1">
    <property type="nucleotide sequence ID" value="NZ_JADZLT010000050.1"/>
</dbReference>
<dbReference type="Gene3D" id="3.90.79.10">
    <property type="entry name" value="Nucleoside Triphosphate Pyrophosphohydrolase"/>
    <property type="match status" value="1"/>
</dbReference>